<dbReference type="InterPro" id="IPR009317">
    <property type="entry name" value="ChaB"/>
</dbReference>
<comment type="caution">
    <text evidence="2">The sequence shown here is derived from an EMBL/GenBank/DDBJ whole genome shotgun (WGS) entry which is preliminary data.</text>
</comment>
<feature type="region of interest" description="Disordered" evidence="1">
    <location>
        <begin position="60"/>
        <end position="99"/>
    </location>
</feature>
<dbReference type="EMBL" id="RBNH01000003">
    <property type="protein sequence ID" value="RKO25930.1"/>
    <property type="molecule type" value="Genomic_DNA"/>
</dbReference>
<dbReference type="RefSeq" id="WP_120691631.1">
    <property type="nucleotide sequence ID" value="NZ_RBNH01000003.1"/>
</dbReference>
<feature type="compositionally biased region" description="Basic and acidic residues" evidence="1">
    <location>
        <begin position="60"/>
        <end position="82"/>
    </location>
</feature>
<feature type="region of interest" description="Disordered" evidence="1">
    <location>
        <begin position="1"/>
        <end position="27"/>
    </location>
</feature>
<reference evidence="2 3" key="1">
    <citation type="submission" date="2018-10" db="EMBL/GenBank/DDBJ databases">
        <title>Genome-guide identification and characterization of bacteria that degrade polycyclic aromatic hydrocarbons and resist hexavalent chromium simultaneously.</title>
        <authorList>
            <person name="Feng H."/>
        </authorList>
    </citation>
    <scope>NUCLEOTIDE SEQUENCE [LARGE SCALE GENOMIC DNA]</scope>
    <source>
        <strain evidence="2 3">J015</strain>
    </source>
</reference>
<proteinExistence type="predicted"/>
<evidence type="ECO:0000256" key="1">
    <source>
        <dbReference type="SAM" id="MobiDB-lite"/>
    </source>
</evidence>
<evidence type="ECO:0000313" key="3">
    <source>
        <dbReference type="Proteomes" id="UP000273159"/>
    </source>
</evidence>
<dbReference type="Proteomes" id="UP000273159">
    <property type="component" value="Unassembled WGS sequence"/>
</dbReference>
<dbReference type="AlphaFoldDB" id="A0A3B0G156"/>
<dbReference type="SUPFAM" id="SSF140376">
    <property type="entry name" value="ChaB-like"/>
    <property type="match status" value="1"/>
</dbReference>
<dbReference type="Pfam" id="PF06150">
    <property type="entry name" value="ChaB"/>
    <property type="match status" value="1"/>
</dbReference>
<organism evidence="2 3">
    <name type="scientific">Pseudarthrobacter phenanthrenivorans</name>
    <name type="common">Arthrobacter phenanthrenivorans</name>
    <dbReference type="NCBI Taxonomy" id="361575"/>
    <lineage>
        <taxon>Bacteria</taxon>
        <taxon>Bacillati</taxon>
        <taxon>Actinomycetota</taxon>
        <taxon>Actinomycetes</taxon>
        <taxon>Micrococcales</taxon>
        <taxon>Micrococcaceae</taxon>
        <taxon>Pseudarthrobacter</taxon>
    </lineage>
</organism>
<dbReference type="Gene3D" id="1.10.1740.70">
    <property type="entry name" value="ChaB"/>
    <property type="match status" value="1"/>
</dbReference>
<name>A0A3B0G156_PSEPS</name>
<sequence length="141" mass="15589">MPKTGKNQHVRKDELPSTLQRSEQKAQDTFAKTYDSALESYDNDEGRAARAAYASLKHSYEKVGDHWEPKEKKGPSDKRAEEGLQSSEPTAGGVNANASKEHLYKLAQELDIDGRSKMDKAELVKAIQKANDAATRKARGS</sequence>
<protein>
    <submittedName>
        <fullName evidence="2">Cation transport regulator ChaB</fullName>
    </submittedName>
</protein>
<gene>
    <name evidence="2" type="ORF">D7Z96_04030</name>
</gene>
<reference evidence="3" key="2">
    <citation type="submission" date="2018-10" db="EMBL/GenBank/DDBJ databases">
        <authorList>
            <person name="Wang Y."/>
            <person name="Wang J."/>
            <person name="Yang X."/>
            <person name="Wang Z."/>
            <person name="Huang Y."/>
        </authorList>
    </citation>
    <scope>NUCLEOTIDE SEQUENCE [LARGE SCALE GENOMIC DNA]</scope>
    <source>
        <strain evidence="3">J015</strain>
    </source>
</reference>
<evidence type="ECO:0000313" key="2">
    <source>
        <dbReference type="EMBL" id="RKO25930.1"/>
    </source>
</evidence>
<accession>A0A3B0G156</accession>
<dbReference type="InterPro" id="IPR037205">
    <property type="entry name" value="ChaB_sf"/>
</dbReference>